<evidence type="ECO:0000313" key="1">
    <source>
        <dbReference type="EMBL" id="MFC5004517.1"/>
    </source>
</evidence>
<dbReference type="EMBL" id="JBHSIU010000066">
    <property type="protein sequence ID" value="MFC5004517.1"/>
    <property type="molecule type" value="Genomic_DNA"/>
</dbReference>
<dbReference type="RefSeq" id="WP_380124491.1">
    <property type="nucleotide sequence ID" value="NZ_JBHSIU010000066.1"/>
</dbReference>
<dbReference type="Proteomes" id="UP001595912">
    <property type="component" value="Unassembled WGS sequence"/>
</dbReference>
<accession>A0ABV9WAR4</accession>
<protein>
    <submittedName>
        <fullName evidence="1">Uncharacterized protein</fullName>
    </submittedName>
</protein>
<keyword evidence="2" id="KW-1185">Reference proteome</keyword>
<organism evidence="1 2">
    <name type="scientific">Dactylosporangium cerinum</name>
    <dbReference type="NCBI Taxonomy" id="1434730"/>
    <lineage>
        <taxon>Bacteria</taxon>
        <taxon>Bacillati</taxon>
        <taxon>Actinomycetota</taxon>
        <taxon>Actinomycetes</taxon>
        <taxon>Micromonosporales</taxon>
        <taxon>Micromonosporaceae</taxon>
        <taxon>Dactylosporangium</taxon>
    </lineage>
</organism>
<comment type="caution">
    <text evidence="1">The sequence shown here is derived from an EMBL/GenBank/DDBJ whole genome shotgun (WGS) entry which is preliminary data.</text>
</comment>
<name>A0ABV9WAR4_9ACTN</name>
<proteinExistence type="predicted"/>
<evidence type="ECO:0000313" key="2">
    <source>
        <dbReference type="Proteomes" id="UP001595912"/>
    </source>
</evidence>
<sequence>MGLAERIEATWAGADRDAPQPTLTRFRALLDEHPGDVAALYAHACALDPGLRRYQWALQRYAAALTDDDRRHP</sequence>
<reference evidence="2" key="1">
    <citation type="journal article" date="2019" name="Int. J. Syst. Evol. Microbiol.">
        <title>The Global Catalogue of Microorganisms (GCM) 10K type strain sequencing project: providing services to taxonomists for standard genome sequencing and annotation.</title>
        <authorList>
            <consortium name="The Broad Institute Genomics Platform"/>
            <consortium name="The Broad Institute Genome Sequencing Center for Infectious Disease"/>
            <person name="Wu L."/>
            <person name="Ma J."/>
        </authorList>
    </citation>
    <scope>NUCLEOTIDE SEQUENCE [LARGE SCALE GENOMIC DNA]</scope>
    <source>
        <strain evidence="2">CGMCC 4.7152</strain>
    </source>
</reference>
<gene>
    <name evidence="1" type="ORF">ACFPIJ_42670</name>
</gene>